<dbReference type="InterPro" id="IPR015864">
    <property type="entry name" value="FAD_synthase"/>
</dbReference>
<keyword evidence="10 15" id="KW-0274">FAD</keyword>
<sequence>MIVHHHWKDLREEYYHRLVIGLGNFDGVHLGHQKLISELVSMGKELEGTTAVFTFHPHPLAVLDPENCPPLLLTQESKQKLIARMGVEVLFQVPFDLKLANISPEDFIRIVLYEELGVIGVVVGYNYTFGHKGKGTPDLLEKFSGRYGYRLKVVPPVTVEGQVVSSTLIRGLLLKGEVAEASRYLGYYPFVEGTVVAGDRRGSKLGFPTANLDIDQNLLVPSNGVYSAMVNVDGDSYYGLANIGTKPTFQGKKRNIEVHLLDFYRDLYGKHIKVSFTRRLREEKKFKTPADLVKQIERDIRQARNEWSNLIE</sequence>
<dbReference type="AlphaFoldDB" id="A5D2S4"/>
<dbReference type="KEGG" id="pth:PTH_1273"/>
<dbReference type="Proteomes" id="UP000006556">
    <property type="component" value="Chromosome"/>
</dbReference>
<evidence type="ECO:0000256" key="9">
    <source>
        <dbReference type="ARBA" id="ARBA00022777"/>
    </source>
</evidence>
<keyword evidence="4 15" id="KW-0285">Flavoprotein</keyword>
<dbReference type="NCBIfam" id="NF004160">
    <property type="entry name" value="PRK05627.1-3"/>
    <property type="match status" value="1"/>
</dbReference>
<dbReference type="GO" id="GO:0009398">
    <property type="term" value="P:FMN biosynthetic process"/>
    <property type="evidence" value="ECO:0007669"/>
    <property type="project" value="UniProtKB-UniRule"/>
</dbReference>
<comment type="catalytic activity">
    <reaction evidence="13 15">
        <text>riboflavin + ATP = FMN + ADP + H(+)</text>
        <dbReference type="Rhea" id="RHEA:14357"/>
        <dbReference type="ChEBI" id="CHEBI:15378"/>
        <dbReference type="ChEBI" id="CHEBI:30616"/>
        <dbReference type="ChEBI" id="CHEBI:57986"/>
        <dbReference type="ChEBI" id="CHEBI:58210"/>
        <dbReference type="ChEBI" id="CHEBI:456216"/>
        <dbReference type="EC" id="2.7.1.26"/>
    </reaction>
</comment>
<dbReference type="InterPro" id="IPR002606">
    <property type="entry name" value="Riboflavin_kinase_bac"/>
</dbReference>
<keyword evidence="9 15" id="KW-0418">Kinase</keyword>
<comment type="catalytic activity">
    <reaction evidence="14 15">
        <text>FMN + ATP + H(+) = FAD + diphosphate</text>
        <dbReference type="Rhea" id="RHEA:17237"/>
        <dbReference type="ChEBI" id="CHEBI:15378"/>
        <dbReference type="ChEBI" id="CHEBI:30616"/>
        <dbReference type="ChEBI" id="CHEBI:33019"/>
        <dbReference type="ChEBI" id="CHEBI:57692"/>
        <dbReference type="ChEBI" id="CHEBI:58210"/>
        <dbReference type="EC" id="2.7.7.2"/>
    </reaction>
</comment>
<dbReference type="SUPFAM" id="SSF82114">
    <property type="entry name" value="Riboflavin kinase-like"/>
    <property type="match status" value="1"/>
</dbReference>
<evidence type="ECO:0000313" key="17">
    <source>
        <dbReference type="EMBL" id="BAF59454.1"/>
    </source>
</evidence>
<dbReference type="NCBIfam" id="TIGR00083">
    <property type="entry name" value="ribF"/>
    <property type="match status" value="1"/>
</dbReference>
<protein>
    <recommendedName>
        <fullName evidence="15">Riboflavin biosynthesis protein</fullName>
    </recommendedName>
    <domain>
        <recommendedName>
            <fullName evidence="15">Riboflavin kinase</fullName>
            <ecNumber evidence="15">2.7.1.26</ecNumber>
        </recommendedName>
        <alternativeName>
            <fullName evidence="15">Flavokinase</fullName>
        </alternativeName>
    </domain>
    <domain>
        <recommendedName>
            <fullName evidence="15">FMN adenylyltransferase</fullName>
            <ecNumber evidence="15">2.7.7.2</ecNumber>
        </recommendedName>
        <alternativeName>
            <fullName evidence="15">FAD pyrophosphorylase</fullName>
        </alternativeName>
        <alternativeName>
            <fullName evidence="15">FAD synthase</fullName>
        </alternativeName>
    </domain>
</protein>
<evidence type="ECO:0000256" key="4">
    <source>
        <dbReference type="ARBA" id="ARBA00022630"/>
    </source>
</evidence>
<dbReference type="EC" id="2.7.1.26" evidence="15"/>
<comment type="pathway">
    <text evidence="3 15">Cofactor biosynthesis; FMN biosynthesis; FMN from riboflavin (ATP route): step 1/1.</text>
</comment>
<evidence type="ECO:0000256" key="10">
    <source>
        <dbReference type="ARBA" id="ARBA00022827"/>
    </source>
</evidence>
<evidence type="ECO:0000256" key="6">
    <source>
        <dbReference type="ARBA" id="ARBA00022679"/>
    </source>
</evidence>
<keyword evidence="7 15" id="KW-0548">Nucleotidyltransferase</keyword>
<dbReference type="CDD" id="cd02064">
    <property type="entry name" value="FAD_synthetase_N"/>
    <property type="match status" value="1"/>
</dbReference>
<evidence type="ECO:0000256" key="2">
    <source>
        <dbReference type="ARBA" id="ARBA00004726"/>
    </source>
</evidence>
<reference evidence="18" key="1">
    <citation type="journal article" date="2008" name="Genome Res.">
        <title>The genome of Pelotomaculum thermopropionicum reveals niche-associated evolution in anaerobic microbiota.</title>
        <authorList>
            <person name="Kosaka T."/>
            <person name="Kato S."/>
            <person name="Shimoyama T."/>
            <person name="Ishii S."/>
            <person name="Abe T."/>
            <person name="Watanabe K."/>
        </authorList>
    </citation>
    <scope>NUCLEOTIDE SEQUENCE [LARGE SCALE GENOMIC DNA]</scope>
    <source>
        <strain evidence="18">DSM 13744 / JCM 10971 / SI</strain>
    </source>
</reference>
<evidence type="ECO:0000256" key="1">
    <source>
        <dbReference type="ARBA" id="ARBA00002121"/>
    </source>
</evidence>
<dbReference type="Gene3D" id="3.40.50.620">
    <property type="entry name" value="HUPs"/>
    <property type="match status" value="1"/>
</dbReference>
<dbReference type="PANTHER" id="PTHR22749:SF6">
    <property type="entry name" value="RIBOFLAVIN KINASE"/>
    <property type="match status" value="1"/>
</dbReference>
<dbReference type="GO" id="GO:0009231">
    <property type="term" value="P:riboflavin biosynthetic process"/>
    <property type="evidence" value="ECO:0007669"/>
    <property type="project" value="InterPro"/>
</dbReference>
<evidence type="ECO:0000256" key="7">
    <source>
        <dbReference type="ARBA" id="ARBA00022695"/>
    </source>
</evidence>
<dbReference type="NCBIfam" id="NF004162">
    <property type="entry name" value="PRK05627.1-5"/>
    <property type="match status" value="1"/>
</dbReference>
<dbReference type="InterPro" id="IPR023465">
    <property type="entry name" value="Riboflavin_kinase_dom_sf"/>
</dbReference>
<dbReference type="SUPFAM" id="SSF52374">
    <property type="entry name" value="Nucleotidylyl transferase"/>
    <property type="match status" value="1"/>
</dbReference>
<keyword evidence="12" id="KW-0511">Multifunctional enzyme</keyword>
<dbReference type="InterPro" id="IPR014729">
    <property type="entry name" value="Rossmann-like_a/b/a_fold"/>
</dbReference>
<dbReference type="UniPathway" id="UPA00277">
    <property type="reaction ID" value="UER00407"/>
</dbReference>
<keyword evidence="6 15" id="KW-0808">Transferase</keyword>
<proteinExistence type="inferred from homology"/>
<feature type="domain" description="Riboflavin kinase" evidence="16">
    <location>
        <begin position="184"/>
        <end position="308"/>
    </location>
</feature>
<dbReference type="PIRSF" id="PIRSF004491">
    <property type="entry name" value="FAD_Synth"/>
    <property type="match status" value="1"/>
</dbReference>
<keyword evidence="8 15" id="KW-0547">Nucleotide-binding</keyword>
<dbReference type="HOGENOM" id="CLU_048437_0_2_9"/>
<dbReference type="SMART" id="SM00904">
    <property type="entry name" value="Flavokinase"/>
    <property type="match status" value="1"/>
</dbReference>
<evidence type="ECO:0000256" key="14">
    <source>
        <dbReference type="ARBA" id="ARBA00049494"/>
    </source>
</evidence>
<keyword evidence="18" id="KW-1185">Reference proteome</keyword>
<dbReference type="PANTHER" id="PTHR22749">
    <property type="entry name" value="RIBOFLAVIN KINASE/FMN ADENYLYLTRANSFERASE"/>
    <property type="match status" value="1"/>
</dbReference>
<dbReference type="FunFam" id="2.40.30.30:FF:000003">
    <property type="entry name" value="Riboflavin biosynthesis protein"/>
    <property type="match status" value="1"/>
</dbReference>
<evidence type="ECO:0000256" key="13">
    <source>
        <dbReference type="ARBA" id="ARBA00047880"/>
    </source>
</evidence>
<evidence type="ECO:0000313" key="18">
    <source>
        <dbReference type="Proteomes" id="UP000006556"/>
    </source>
</evidence>
<dbReference type="EMBL" id="AP009389">
    <property type="protein sequence ID" value="BAF59454.1"/>
    <property type="molecule type" value="Genomic_DNA"/>
</dbReference>
<evidence type="ECO:0000256" key="3">
    <source>
        <dbReference type="ARBA" id="ARBA00005201"/>
    </source>
</evidence>
<dbReference type="Pfam" id="PF01687">
    <property type="entry name" value="Flavokinase"/>
    <property type="match status" value="1"/>
</dbReference>
<dbReference type="InterPro" id="IPR015865">
    <property type="entry name" value="Riboflavin_kinase_bac/euk"/>
</dbReference>
<evidence type="ECO:0000256" key="11">
    <source>
        <dbReference type="ARBA" id="ARBA00022840"/>
    </source>
</evidence>
<gene>
    <name evidence="17" type="primary">RibF</name>
    <name evidence="17" type="ordered locus">PTH_1273</name>
</gene>
<evidence type="ECO:0000256" key="15">
    <source>
        <dbReference type="PIRNR" id="PIRNR004491"/>
    </source>
</evidence>
<evidence type="ECO:0000256" key="5">
    <source>
        <dbReference type="ARBA" id="ARBA00022643"/>
    </source>
</evidence>
<comment type="similarity">
    <text evidence="15">Belongs to the ribF family.</text>
</comment>
<dbReference type="Gene3D" id="2.40.30.30">
    <property type="entry name" value="Riboflavin kinase-like"/>
    <property type="match status" value="1"/>
</dbReference>
<comment type="function">
    <text evidence="1">Catalyzes the phosphorylation of riboflavin to FMN followed by the adenylation of FMN to FAD.</text>
</comment>
<dbReference type="UniPathway" id="UPA00276">
    <property type="reaction ID" value="UER00406"/>
</dbReference>
<dbReference type="STRING" id="370438.PTH_1273"/>
<dbReference type="InterPro" id="IPR023468">
    <property type="entry name" value="Riboflavin_kinase"/>
</dbReference>
<keyword evidence="5 15" id="KW-0288">FMN</keyword>
<dbReference type="GO" id="GO:0006747">
    <property type="term" value="P:FAD biosynthetic process"/>
    <property type="evidence" value="ECO:0007669"/>
    <property type="project" value="UniProtKB-UniRule"/>
</dbReference>
<dbReference type="GO" id="GO:0003919">
    <property type="term" value="F:FMN adenylyltransferase activity"/>
    <property type="evidence" value="ECO:0007669"/>
    <property type="project" value="UniProtKB-UniRule"/>
</dbReference>
<comment type="pathway">
    <text evidence="2 15">Cofactor biosynthesis; FAD biosynthesis; FAD from FMN: step 1/1.</text>
</comment>
<organism evidence="17 18">
    <name type="scientific">Pelotomaculum thermopropionicum (strain DSM 13744 / JCM 10971 / SI)</name>
    <dbReference type="NCBI Taxonomy" id="370438"/>
    <lineage>
        <taxon>Bacteria</taxon>
        <taxon>Bacillati</taxon>
        <taxon>Bacillota</taxon>
        <taxon>Clostridia</taxon>
        <taxon>Eubacteriales</taxon>
        <taxon>Desulfotomaculaceae</taxon>
        <taxon>Pelotomaculum</taxon>
    </lineage>
</organism>
<dbReference type="GO" id="GO:0008531">
    <property type="term" value="F:riboflavin kinase activity"/>
    <property type="evidence" value="ECO:0007669"/>
    <property type="project" value="UniProtKB-UniRule"/>
</dbReference>
<keyword evidence="11 15" id="KW-0067">ATP-binding</keyword>
<dbReference type="EC" id="2.7.7.2" evidence="15"/>
<dbReference type="FunFam" id="3.40.50.620:FF:000021">
    <property type="entry name" value="Riboflavin biosynthesis protein"/>
    <property type="match status" value="1"/>
</dbReference>
<accession>A5D2S4</accession>
<evidence type="ECO:0000256" key="12">
    <source>
        <dbReference type="ARBA" id="ARBA00023268"/>
    </source>
</evidence>
<evidence type="ECO:0000256" key="8">
    <source>
        <dbReference type="ARBA" id="ARBA00022741"/>
    </source>
</evidence>
<evidence type="ECO:0000259" key="16">
    <source>
        <dbReference type="SMART" id="SM00904"/>
    </source>
</evidence>
<dbReference type="GO" id="GO:0005524">
    <property type="term" value="F:ATP binding"/>
    <property type="evidence" value="ECO:0007669"/>
    <property type="project" value="UniProtKB-UniRule"/>
</dbReference>
<dbReference type="eggNOG" id="COG0196">
    <property type="taxonomic scope" value="Bacteria"/>
</dbReference>
<dbReference type="Pfam" id="PF06574">
    <property type="entry name" value="FAD_syn"/>
    <property type="match status" value="1"/>
</dbReference>
<name>A5D2S4_PELTS</name>